<sequence length="443" mass="49043">MKGTRLPALLLHHNQTTFYLIGFPRRYNRYLSCDMSLKRSANTKVSPGAAKKPKPNGSITSFFGAPKPKEGAITPNASAPPPPTVRFNKEKWVSSLTAEQKELLQLEIDTLDESWLAHLKDEIVSPEFLDLKRFLKKEKESKATIFPPEQDIYSWSRHTPLHTVKAVILGQDPYHNYNQAHGLCFSVRPPTKAPPSLKNIYIGIKNDYPSFQAPTDNGGLLTLWAERGVLMLNTCLTVRAHNANSHANRGWERFTQKAIDTVARVRTRGVVFLAWGSFAAKRVAAVNKQRHCVLQSVHPSPYSARNGFFTNGHFKKCNEWLAERYGADAMIDWSLDPKNPIFAQEPVPTTVEDKKGGPLATSKLANKGPLDNVSTKGDEEDVKIAKTTAVTVTATTEADPFCDEDDLDALEALAAAEGDFSANNTKVMSNEGVVVEEVEKADS</sequence>
<evidence type="ECO:0000256" key="2">
    <source>
        <dbReference type="ARBA" id="ARBA00022763"/>
    </source>
</evidence>
<evidence type="ECO:0000256" key="9">
    <source>
        <dbReference type="SAM" id="MobiDB-lite"/>
    </source>
</evidence>
<keyword evidence="6 7" id="KW-0539">Nucleus</keyword>
<dbReference type="NCBIfam" id="NF003589">
    <property type="entry name" value="PRK05254.1-2"/>
    <property type="match status" value="1"/>
</dbReference>
<dbReference type="PANTHER" id="PTHR11264:SF0">
    <property type="entry name" value="URACIL-DNA GLYCOSYLASE"/>
    <property type="match status" value="1"/>
</dbReference>
<dbReference type="HOGENOM" id="CLU_032162_2_0_1"/>
<comment type="function">
    <text evidence="7">Excises uracil residues from the DNA which can arise as a result of misincorporation of dUMP residues by DNA polymerase or due to deamination of cytosine.</text>
</comment>
<dbReference type="GeneID" id="8107361"/>
<dbReference type="AlphaFoldDB" id="B8LT85"/>
<comment type="similarity">
    <text evidence="1 7">Belongs to the uracil-DNA glycosylase (UDG) superfamily. UNG family.</text>
</comment>
<evidence type="ECO:0000256" key="3">
    <source>
        <dbReference type="ARBA" id="ARBA00022801"/>
    </source>
</evidence>
<evidence type="ECO:0000256" key="8">
    <source>
        <dbReference type="PROSITE-ProRule" id="PRU10072"/>
    </source>
</evidence>
<feature type="active site" description="Proton acceptor" evidence="7 8">
    <location>
        <position position="172"/>
    </location>
</feature>
<dbReference type="InParanoid" id="B8LT85"/>
<evidence type="ECO:0000256" key="6">
    <source>
        <dbReference type="ARBA" id="ARBA00023242"/>
    </source>
</evidence>
<organism evidence="11 12">
    <name type="scientific">Talaromyces stipitatus (strain ATCC 10500 / CBS 375.48 / QM 6759 / NRRL 1006)</name>
    <name type="common">Penicillium stipitatum</name>
    <dbReference type="NCBI Taxonomy" id="441959"/>
    <lineage>
        <taxon>Eukaryota</taxon>
        <taxon>Fungi</taxon>
        <taxon>Dikarya</taxon>
        <taxon>Ascomycota</taxon>
        <taxon>Pezizomycotina</taxon>
        <taxon>Eurotiomycetes</taxon>
        <taxon>Eurotiomycetidae</taxon>
        <taxon>Eurotiales</taxon>
        <taxon>Trichocomaceae</taxon>
        <taxon>Talaromyces</taxon>
        <taxon>Talaromyces sect. Talaromyces</taxon>
    </lineage>
</organism>
<reference evidence="12" key="1">
    <citation type="journal article" date="2015" name="Genome Announc.">
        <title>Genome sequence of the AIDS-associated pathogen Penicillium marneffei (ATCC18224) and its near taxonomic relative Talaromyces stipitatus (ATCC10500).</title>
        <authorList>
            <person name="Nierman W.C."/>
            <person name="Fedorova-Abrams N.D."/>
            <person name="Andrianopoulos A."/>
        </authorList>
    </citation>
    <scope>NUCLEOTIDE SEQUENCE [LARGE SCALE GENOMIC DNA]</scope>
    <source>
        <strain evidence="12">ATCC 10500 / CBS 375.48 / QM 6759 / NRRL 1006</strain>
    </source>
</reference>
<dbReference type="VEuPathDB" id="FungiDB:TSTA_070070"/>
<evidence type="ECO:0000256" key="1">
    <source>
        <dbReference type="ARBA" id="ARBA00008184"/>
    </source>
</evidence>
<dbReference type="GO" id="GO:0005739">
    <property type="term" value="C:mitochondrion"/>
    <property type="evidence" value="ECO:0007669"/>
    <property type="project" value="UniProtKB-SubCell"/>
</dbReference>
<keyword evidence="2 7" id="KW-0227">DNA damage</keyword>
<evidence type="ECO:0000256" key="4">
    <source>
        <dbReference type="ARBA" id="ARBA00023128"/>
    </source>
</evidence>
<comment type="catalytic activity">
    <reaction evidence="7">
        <text>Hydrolyzes single-stranded DNA or mismatched double-stranded DNA and polynucleotides, releasing free uracil.</text>
        <dbReference type="EC" id="3.2.2.27"/>
    </reaction>
</comment>
<gene>
    <name evidence="7" type="primary">UNG1</name>
    <name evidence="11" type="ORF">TSTA_070070</name>
</gene>
<dbReference type="GO" id="GO:0097510">
    <property type="term" value="P:base-excision repair, AP site formation via deaminated base removal"/>
    <property type="evidence" value="ECO:0007669"/>
    <property type="project" value="TreeGrafter"/>
</dbReference>
<dbReference type="Proteomes" id="UP000001745">
    <property type="component" value="Unassembled WGS sequence"/>
</dbReference>
<evidence type="ECO:0000313" key="12">
    <source>
        <dbReference type="Proteomes" id="UP000001745"/>
    </source>
</evidence>
<dbReference type="NCBIfam" id="NF003588">
    <property type="entry name" value="PRK05254.1-1"/>
    <property type="match status" value="1"/>
</dbReference>
<dbReference type="InterPro" id="IPR005122">
    <property type="entry name" value="Uracil-DNA_glycosylase-like"/>
</dbReference>
<dbReference type="PhylomeDB" id="B8LT85"/>
<feature type="domain" description="Uracil-DNA glycosylase-like" evidence="10">
    <location>
        <begin position="157"/>
        <end position="321"/>
    </location>
</feature>
<dbReference type="PROSITE" id="PS00130">
    <property type="entry name" value="U_DNA_GLYCOSYLASE"/>
    <property type="match status" value="1"/>
</dbReference>
<dbReference type="Pfam" id="PF03167">
    <property type="entry name" value="UDG"/>
    <property type="match status" value="1"/>
</dbReference>
<protein>
    <recommendedName>
        <fullName evidence="7">Uracil-DNA glycosylase</fullName>
        <shortName evidence="7">UDG</shortName>
        <ecNumber evidence="7">3.2.2.27</ecNumber>
    </recommendedName>
</protein>
<dbReference type="HAMAP" id="MF_00148">
    <property type="entry name" value="UDG"/>
    <property type="match status" value="1"/>
</dbReference>
<dbReference type="EC" id="3.2.2.27" evidence="7"/>
<dbReference type="InterPro" id="IPR002043">
    <property type="entry name" value="UDG_fam1"/>
</dbReference>
<dbReference type="eggNOG" id="KOG2994">
    <property type="taxonomic scope" value="Eukaryota"/>
</dbReference>
<dbReference type="FunFam" id="3.40.470.10:FF:000007">
    <property type="entry name" value="Uracil-DNA glycosylase"/>
    <property type="match status" value="1"/>
</dbReference>
<name>B8LT85_TALSN</name>
<dbReference type="EMBL" id="EQ962652">
    <property type="protein sequence ID" value="EED23593.1"/>
    <property type="molecule type" value="Genomic_DNA"/>
</dbReference>
<evidence type="ECO:0000259" key="10">
    <source>
        <dbReference type="SMART" id="SM00986"/>
    </source>
</evidence>
<dbReference type="CDD" id="cd10027">
    <property type="entry name" value="UDG-F1-like"/>
    <property type="match status" value="1"/>
</dbReference>
<dbReference type="PANTHER" id="PTHR11264">
    <property type="entry name" value="URACIL-DNA GLYCOSYLASE"/>
    <property type="match status" value="1"/>
</dbReference>
<dbReference type="InterPro" id="IPR018085">
    <property type="entry name" value="Ura-DNA_Glyclase_AS"/>
</dbReference>
<dbReference type="NCBIfam" id="NF003592">
    <property type="entry name" value="PRK05254.1-5"/>
    <property type="match status" value="1"/>
</dbReference>
<dbReference type="RefSeq" id="XP_002340980.1">
    <property type="nucleotide sequence ID" value="XM_002340939.1"/>
</dbReference>
<dbReference type="FunCoup" id="B8LT85">
    <property type="interactions" value="303"/>
</dbReference>
<dbReference type="NCBIfam" id="TIGR00628">
    <property type="entry name" value="ung"/>
    <property type="match status" value="1"/>
</dbReference>
<evidence type="ECO:0000256" key="7">
    <source>
        <dbReference type="HAMAP-Rule" id="MF_03166"/>
    </source>
</evidence>
<keyword evidence="12" id="KW-1185">Reference proteome</keyword>
<dbReference type="InterPro" id="IPR036895">
    <property type="entry name" value="Uracil-DNA_glycosylase-like_sf"/>
</dbReference>
<keyword evidence="4 7" id="KW-0496">Mitochondrion</keyword>
<evidence type="ECO:0000256" key="5">
    <source>
        <dbReference type="ARBA" id="ARBA00023204"/>
    </source>
</evidence>
<dbReference type="OMA" id="CPLHKVR"/>
<dbReference type="Gene3D" id="3.40.470.10">
    <property type="entry name" value="Uracil-DNA glycosylase-like domain"/>
    <property type="match status" value="1"/>
</dbReference>
<dbReference type="OrthoDB" id="10031947at2759"/>
<accession>B8LT85</accession>
<dbReference type="SMART" id="SM00986">
    <property type="entry name" value="UDG"/>
    <property type="match status" value="1"/>
</dbReference>
<keyword evidence="3 7" id="KW-0378">Hydrolase</keyword>
<dbReference type="SMART" id="SM00987">
    <property type="entry name" value="UreE_C"/>
    <property type="match status" value="1"/>
</dbReference>
<dbReference type="GO" id="GO:0005634">
    <property type="term" value="C:nucleus"/>
    <property type="evidence" value="ECO:0007669"/>
    <property type="project" value="UniProtKB-SubCell"/>
</dbReference>
<dbReference type="GO" id="GO:0004844">
    <property type="term" value="F:uracil DNA N-glycosylase activity"/>
    <property type="evidence" value="ECO:0007669"/>
    <property type="project" value="UniProtKB-UniRule"/>
</dbReference>
<proteinExistence type="inferred from homology"/>
<comment type="subcellular location">
    <subcellularLocation>
        <location evidence="7">Mitochondrion</location>
    </subcellularLocation>
    <subcellularLocation>
        <location evidence="7">Nucleus</location>
    </subcellularLocation>
</comment>
<keyword evidence="5 7" id="KW-0234">DNA repair</keyword>
<feature type="region of interest" description="Disordered" evidence="9">
    <location>
        <begin position="42"/>
        <end position="65"/>
    </location>
</feature>
<evidence type="ECO:0000313" key="11">
    <source>
        <dbReference type="EMBL" id="EED23593.1"/>
    </source>
</evidence>
<dbReference type="SUPFAM" id="SSF52141">
    <property type="entry name" value="Uracil-DNA glycosylase-like"/>
    <property type="match status" value="1"/>
</dbReference>
<dbReference type="STRING" id="441959.B8LT85"/>